<organism evidence="6 7">
    <name type="scientific">Spirodela intermedia</name>
    <name type="common">Intermediate duckweed</name>
    <dbReference type="NCBI Taxonomy" id="51605"/>
    <lineage>
        <taxon>Eukaryota</taxon>
        <taxon>Viridiplantae</taxon>
        <taxon>Streptophyta</taxon>
        <taxon>Embryophyta</taxon>
        <taxon>Tracheophyta</taxon>
        <taxon>Spermatophyta</taxon>
        <taxon>Magnoliopsida</taxon>
        <taxon>Liliopsida</taxon>
        <taxon>Araceae</taxon>
        <taxon>Lemnoideae</taxon>
        <taxon>Spirodela</taxon>
    </lineage>
</organism>
<sequence>MRLRAIMGTLKDGAALLSSAAPTSAAAAVLRATAHRSSSEAAPKKHLDGLLRFGSGSRPTAAALVGALLSRLSGTRDPAVAIKCLVSIHYVARRGSFILRDQLLAALQLPPSVGGRNPLNLSGFVDRSATDWWALSRLARWLARVIEHLLAFHRAAGFFPYEGGGGRPRAEQEERAAALPNGQVLEEMEALVGLVEEIRGEPDVSHVTGKRLAAQVAALVREETAAAREEILVRMKEMGERLDCLVFGEAVRLTCLVKRLETCKRSTAAAAPPPAAVEILELSEGDWYLWEAVASVKARIPAAAGEDVKGDQLRRERISASARIGDRPPSLASSFDSVRFSSTRWPAN</sequence>
<dbReference type="InterPro" id="IPR008942">
    <property type="entry name" value="ENTH_VHS"/>
</dbReference>
<keyword evidence="7" id="KW-1185">Reference proteome</keyword>
<evidence type="ECO:0000259" key="5">
    <source>
        <dbReference type="PROSITE" id="PS50942"/>
    </source>
</evidence>
<evidence type="ECO:0000256" key="4">
    <source>
        <dbReference type="ARBA" id="ARBA00023329"/>
    </source>
</evidence>
<dbReference type="Gene3D" id="1.25.40.90">
    <property type="match status" value="1"/>
</dbReference>
<dbReference type="GO" id="GO:0005545">
    <property type="term" value="F:1-phosphatidylinositol binding"/>
    <property type="evidence" value="ECO:0007669"/>
    <property type="project" value="TreeGrafter"/>
</dbReference>
<dbReference type="OrthoDB" id="44015at2759"/>
<evidence type="ECO:0000313" key="7">
    <source>
        <dbReference type="Proteomes" id="UP000663760"/>
    </source>
</evidence>
<dbReference type="InterPro" id="IPR013809">
    <property type="entry name" value="ENTH"/>
</dbReference>
<keyword evidence="4" id="KW-0968">Cytoplasmic vesicle</keyword>
<dbReference type="GO" id="GO:0048268">
    <property type="term" value="P:clathrin coat assembly"/>
    <property type="evidence" value="ECO:0007669"/>
    <property type="project" value="InterPro"/>
</dbReference>
<comment type="subcellular location">
    <subcellularLocation>
        <location evidence="1">Cytoplasmic vesicle</location>
        <location evidence="1">Clathrin-coated vesicle</location>
    </subcellularLocation>
    <subcellularLocation>
        <location evidence="2">Golgi apparatus</location>
    </subcellularLocation>
</comment>
<dbReference type="EMBL" id="LR746266">
    <property type="protein sequence ID" value="CAA7393304.1"/>
    <property type="molecule type" value="Genomic_DNA"/>
</dbReference>
<dbReference type="GO" id="GO:0005546">
    <property type="term" value="F:phosphatidylinositol-4,5-bisphosphate binding"/>
    <property type="evidence" value="ECO:0007669"/>
    <property type="project" value="TreeGrafter"/>
</dbReference>
<reference evidence="6" key="1">
    <citation type="submission" date="2020-02" db="EMBL/GenBank/DDBJ databases">
        <authorList>
            <person name="Scholz U."/>
            <person name="Mascher M."/>
            <person name="Fiebig A."/>
        </authorList>
    </citation>
    <scope>NUCLEOTIDE SEQUENCE</scope>
</reference>
<evidence type="ECO:0000313" key="6">
    <source>
        <dbReference type="EMBL" id="CAA7393304.1"/>
    </source>
</evidence>
<dbReference type="PANTHER" id="PTHR22951:SF76">
    <property type="entry name" value="OS09G0468150 PROTEIN"/>
    <property type="match status" value="1"/>
</dbReference>
<evidence type="ECO:0000256" key="1">
    <source>
        <dbReference type="ARBA" id="ARBA00004132"/>
    </source>
</evidence>
<dbReference type="GO" id="GO:0030136">
    <property type="term" value="C:clathrin-coated vesicle"/>
    <property type="evidence" value="ECO:0007669"/>
    <property type="project" value="UniProtKB-SubCell"/>
</dbReference>
<dbReference type="GO" id="GO:0006900">
    <property type="term" value="P:vesicle budding from membrane"/>
    <property type="evidence" value="ECO:0007669"/>
    <property type="project" value="TreeGrafter"/>
</dbReference>
<protein>
    <recommendedName>
        <fullName evidence="5">ENTH domain-containing protein</fullName>
    </recommendedName>
</protein>
<dbReference type="GO" id="GO:0032050">
    <property type="term" value="F:clathrin heavy chain binding"/>
    <property type="evidence" value="ECO:0007669"/>
    <property type="project" value="TreeGrafter"/>
</dbReference>
<name>A0A7I8K6N7_SPIIN</name>
<evidence type="ECO:0000256" key="2">
    <source>
        <dbReference type="ARBA" id="ARBA00004555"/>
    </source>
</evidence>
<dbReference type="PANTHER" id="PTHR22951">
    <property type="entry name" value="CLATHRIN ASSEMBLY PROTEIN"/>
    <property type="match status" value="1"/>
</dbReference>
<feature type="domain" description="ENTH" evidence="5">
    <location>
        <begin position="17"/>
        <end position="160"/>
    </location>
</feature>
<dbReference type="SUPFAM" id="SSF48464">
    <property type="entry name" value="ENTH/VHS domain"/>
    <property type="match status" value="1"/>
</dbReference>
<dbReference type="GO" id="GO:0005905">
    <property type="term" value="C:clathrin-coated pit"/>
    <property type="evidence" value="ECO:0007669"/>
    <property type="project" value="TreeGrafter"/>
</dbReference>
<dbReference type="GO" id="GO:0072583">
    <property type="term" value="P:clathrin-dependent endocytosis"/>
    <property type="evidence" value="ECO:0007669"/>
    <property type="project" value="InterPro"/>
</dbReference>
<keyword evidence="3" id="KW-0333">Golgi apparatus</keyword>
<dbReference type="GO" id="GO:0000149">
    <property type="term" value="F:SNARE binding"/>
    <property type="evidence" value="ECO:0007669"/>
    <property type="project" value="TreeGrafter"/>
</dbReference>
<dbReference type="Proteomes" id="UP000663760">
    <property type="component" value="Chromosome 3"/>
</dbReference>
<dbReference type="InterPro" id="IPR011417">
    <property type="entry name" value="ANTH_dom"/>
</dbReference>
<gene>
    <name evidence="6" type="ORF">SI8410_03004068</name>
</gene>
<dbReference type="InterPro" id="IPR045192">
    <property type="entry name" value="AP180-like"/>
</dbReference>
<dbReference type="AlphaFoldDB" id="A0A7I8K6N7"/>
<evidence type="ECO:0000256" key="3">
    <source>
        <dbReference type="ARBA" id="ARBA00023034"/>
    </source>
</evidence>
<proteinExistence type="predicted"/>
<dbReference type="PROSITE" id="PS50942">
    <property type="entry name" value="ENTH"/>
    <property type="match status" value="1"/>
</dbReference>
<accession>A0A7I8K6N7</accession>
<dbReference type="Pfam" id="PF07651">
    <property type="entry name" value="ANTH"/>
    <property type="match status" value="1"/>
</dbReference>
<dbReference type="GO" id="GO:0005794">
    <property type="term" value="C:Golgi apparatus"/>
    <property type="evidence" value="ECO:0007669"/>
    <property type="project" value="UniProtKB-SubCell"/>
</dbReference>